<feature type="compositionally biased region" description="Low complexity" evidence="1">
    <location>
        <begin position="145"/>
        <end position="155"/>
    </location>
</feature>
<evidence type="ECO:0000313" key="3">
    <source>
        <dbReference type="Proteomes" id="UP000815677"/>
    </source>
</evidence>
<protein>
    <submittedName>
        <fullName evidence="2">Uncharacterized protein</fullName>
    </submittedName>
</protein>
<proteinExistence type="predicted"/>
<evidence type="ECO:0000256" key="1">
    <source>
        <dbReference type="SAM" id="MobiDB-lite"/>
    </source>
</evidence>
<organism evidence="2 3">
    <name type="scientific">Mycena chlorophos</name>
    <name type="common">Agaric fungus</name>
    <name type="synonym">Agaricus chlorophos</name>
    <dbReference type="NCBI Taxonomy" id="658473"/>
    <lineage>
        <taxon>Eukaryota</taxon>
        <taxon>Fungi</taxon>
        <taxon>Dikarya</taxon>
        <taxon>Basidiomycota</taxon>
        <taxon>Agaricomycotina</taxon>
        <taxon>Agaricomycetes</taxon>
        <taxon>Agaricomycetidae</taxon>
        <taxon>Agaricales</taxon>
        <taxon>Marasmiineae</taxon>
        <taxon>Mycenaceae</taxon>
        <taxon>Mycena</taxon>
    </lineage>
</organism>
<accession>A0ABQ0KUL4</accession>
<evidence type="ECO:0000313" key="2">
    <source>
        <dbReference type="EMBL" id="GAT42475.1"/>
    </source>
</evidence>
<keyword evidence="3" id="KW-1185">Reference proteome</keyword>
<dbReference type="Proteomes" id="UP000815677">
    <property type="component" value="Unassembled WGS sequence"/>
</dbReference>
<dbReference type="EMBL" id="DF837992">
    <property type="protein sequence ID" value="GAT42475.1"/>
    <property type="molecule type" value="Genomic_DNA"/>
</dbReference>
<name>A0ABQ0KUL4_MYCCL</name>
<feature type="region of interest" description="Disordered" evidence="1">
    <location>
        <begin position="326"/>
        <end position="379"/>
    </location>
</feature>
<sequence length="494" mass="53340">MSPAQTTPKDQTSALHVVLGGWTGPTPAQASTLTAARGPGHGVLNRASPSQKLAASSRDGRRAAVANSRILPLECSAADLALGTIANAMGVSTRLWTSISAGKPRRSAESRRMLLAPAVGPPLAPPLGDVPVGPGGIALGDGCPRRSPSPSQSTPAKHTRYPFSRRLPFIHRPCRSSTSTLDTLILPCCKSGPENEAKDVSTRLWTRIMVSVNKQRRSAKPWRLRLVAAVRRPLAPFLADICFSLETHRAFAAAMWRGIIYKESSGSTRRRYHCPEEAAFVDLEKHTHDSLSPRAFHTHIGPVSLCRFTIVIRTYILCLDVPPQRAIPDHSPPRNTDSPPRGACARSLPSGRPRLRGNLPDCTLHPASGSAGVASERRRPHHTGCQLRWPASESARNRKTRSAVNNDRGATTAFRRTVVVTACVDGTVLVSAFPRRPCPFGVVRLSRAEPSESFSLSCYASSFMSLPIVRAHCSPRSCSSMPSSSFARFVHVPS</sequence>
<feature type="region of interest" description="Disordered" evidence="1">
    <location>
        <begin position="137"/>
        <end position="159"/>
    </location>
</feature>
<reference evidence="2" key="1">
    <citation type="submission" date="2014-09" db="EMBL/GenBank/DDBJ databases">
        <title>Genome sequence of the luminous mushroom Mycena chlorophos for searching fungal bioluminescence genes.</title>
        <authorList>
            <person name="Tanaka Y."/>
            <person name="Kasuga D."/>
            <person name="Oba Y."/>
            <person name="Hase S."/>
            <person name="Sato K."/>
            <person name="Oba Y."/>
            <person name="Sakakibara Y."/>
        </authorList>
    </citation>
    <scope>NUCLEOTIDE SEQUENCE</scope>
</reference>
<gene>
    <name evidence="2" type="ORF">MCHLO_00188</name>
</gene>